<protein>
    <submittedName>
        <fullName evidence="1">Uncharacterized protein</fullName>
    </submittedName>
</protein>
<accession>A0A9P6TUE4</accession>
<feature type="non-terminal residue" evidence="1">
    <location>
        <position position="1"/>
    </location>
</feature>
<name>A0A9P6TUE4_9FUNG</name>
<comment type="caution">
    <text evidence="1">The sequence shown here is derived from an EMBL/GenBank/DDBJ whole genome shotgun (WGS) entry which is preliminary data.</text>
</comment>
<gene>
    <name evidence="1" type="ORF">BG011_003059</name>
</gene>
<organism evidence="1 2">
    <name type="scientific">Mortierella polycephala</name>
    <dbReference type="NCBI Taxonomy" id="41804"/>
    <lineage>
        <taxon>Eukaryota</taxon>
        <taxon>Fungi</taxon>
        <taxon>Fungi incertae sedis</taxon>
        <taxon>Mucoromycota</taxon>
        <taxon>Mortierellomycotina</taxon>
        <taxon>Mortierellomycetes</taxon>
        <taxon>Mortierellales</taxon>
        <taxon>Mortierellaceae</taxon>
        <taxon>Mortierella</taxon>
    </lineage>
</organism>
<evidence type="ECO:0000313" key="1">
    <source>
        <dbReference type="EMBL" id="KAG0243998.1"/>
    </source>
</evidence>
<dbReference type="EMBL" id="JAAAJA010002058">
    <property type="protein sequence ID" value="KAG0243998.1"/>
    <property type="molecule type" value="Genomic_DNA"/>
</dbReference>
<reference evidence="1" key="1">
    <citation type="journal article" date="2020" name="Fungal Divers.">
        <title>Resolving the Mortierellaceae phylogeny through synthesis of multi-gene phylogenetics and phylogenomics.</title>
        <authorList>
            <person name="Vandepol N."/>
            <person name="Liber J."/>
            <person name="Desiro A."/>
            <person name="Na H."/>
            <person name="Kennedy M."/>
            <person name="Barry K."/>
            <person name="Grigoriev I.V."/>
            <person name="Miller A.N."/>
            <person name="O'Donnell K."/>
            <person name="Stajich J.E."/>
            <person name="Bonito G."/>
        </authorList>
    </citation>
    <scope>NUCLEOTIDE SEQUENCE</scope>
    <source>
        <strain evidence="1">KOD948</strain>
    </source>
</reference>
<evidence type="ECO:0000313" key="2">
    <source>
        <dbReference type="Proteomes" id="UP000726737"/>
    </source>
</evidence>
<sequence length="63" mass="7329">GRNSFTRTRFSEAKFKPSRPFPVCLVCSLLPTLRLSALYWPPCSYSGSRQKMFRNHTHLLARI</sequence>
<dbReference type="AlphaFoldDB" id="A0A9P6TUE4"/>
<keyword evidence="2" id="KW-1185">Reference proteome</keyword>
<feature type="non-terminal residue" evidence="1">
    <location>
        <position position="63"/>
    </location>
</feature>
<proteinExistence type="predicted"/>
<dbReference type="Proteomes" id="UP000726737">
    <property type="component" value="Unassembled WGS sequence"/>
</dbReference>